<dbReference type="OrthoDB" id="2901816at2"/>
<organism evidence="1 2">
    <name type="scientific">Bacillus subtilis (strain 168)</name>
    <dbReference type="NCBI Taxonomy" id="224308"/>
    <lineage>
        <taxon>Bacteria</taxon>
        <taxon>Bacillati</taxon>
        <taxon>Bacillota</taxon>
        <taxon>Bacilli</taxon>
        <taxon>Bacillales</taxon>
        <taxon>Bacillaceae</taxon>
        <taxon>Bacillus</taxon>
    </lineage>
</organism>
<evidence type="ECO:0000313" key="2">
    <source>
        <dbReference type="Proteomes" id="UP000001570"/>
    </source>
</evidence>
<keyword evidence="2" id="KW-1185">Reference proteome</keyword>
<dbReference type="RefSeq" id="WP_003244574.1">
    <property type="nucleotide sequence ID" value="NC_000964.3"/>
</dbReference>
<evidence type="ECO:0000313" key="1">
    <source>
        <dbReference type="EMBL" id="SOX90603.1"/>
    </source>
</evidence>
<dbReference type="EMBL" id="AL009126">
    <property type="protein sequence ID" value="SOX90603.1"/>
    <property type="molecule type" value="Genomic_DNA"/>
</dbReference>
<gene>
    <name evidence="1" type="ORF">BSU_37569</name>
</gene>
<dbReference type="GeneID" id="37862974"/>
<dbReference type="InParanoid" id="A0A2K4Z9N1"/>
<protein>
    <submittedName>
        <fullName evidence="1">Uncharacterized protein</fullName>
    </submittedName>
</protein>
<sequence length="51" mass="5889">MLFTVSREGRTAEIFLTQGKQLTAFEPYQGKQVSDTVMLRYSIFKPIIMCN</sequence>
<dbReference type="EnsemblBacteria" id="SOX90603">
    <property type="protein sequence ID" value="SOX90603"/>
    <property type="gene ID" value="BSU_37569"/>
</dbReference>
<dbReference type="AlphaFoldDB" id="A0A2K4Z9N1"/>
<name>A0A2K4Z9N1_BACSU</name>
<dbReference type="Proteomes" id="UP000001570">
    <property type="component" value="Chromosome"/>
</dbReference>
<proteinExistence type="predicted"/>
<reference evidence="1 2" key="1">
    <citation type="journal article" date="1997" name="Nature">
        <title>The complete genome sequence of the Gram-positive bacterium Bacillus subtilis.</title>
        <authorList>
            <person name="Kunst F."/>
            <person name="Ogasawara N."/>
            <person name="Moszer I."/>
            <person name="Albertini A.M."/>
            <person name="Alloni G."/>
            <person name="Azevedo V."/>
            <person name="Bertero M.G."/>
            <person name="Bessieres P."/>
            <person name="Bolotin A."/>
            <person name="Borchert S."/>
            <person name="Borriss R."/>
            <person name="Boursier L."/>
            <person name="Brans A."/>
            <person name="Braun M."/>
            <person name="Brignell S.C."/>
            <person name="Bron S."/>
            <person name="Brouillet S."/>
            <person name="Bruschi C.V."/>
            <person name="Caldwell B."/>
            <person name="Capuano V."/>
            <person name="Carter N.M."/>
            <person name="Choi S.K."/>
            <person name="Codani J.J."/>
            <person name="Connerton I.F."/>
            <person name="Cummings N.J."/>
            <person name="Daniel R.A."/>
            <person name="Denizot F."/>
            <person name="Devine K.M."/>
            <person name="Dusterhoft A."/>
            <person name="Ehrlich S.D."/>
            <person name="Emmerson P.T."/>
            <person name="Entian K.D."/>
            <person name="Errington J."/>
            <person name="Fabret C."/>
            <person name="Ferrari E."/>
            <person name="Foulger D."/>
            <person name="Fritz C."/>
            <person name="Fujita M."/>
            <person name="Fujita Y."/>
            <person name="Fuma S."/>
            <person name="Galizzi A."/>
            <person name="Galleron N."/>
            <person name="Ghim S.Y."/>
            <person name="Glaser P."/>
            <person name="Goffeau A."/>
            <person name="Golightly E.J."/>
            <person name="Grandi G."/>
            <person name="Guiseppi G."/>
            <person name="Guy B.J."/>
            <person name="Haga K."/>
            <person name="Haiech J."/>
            <person name="Harwood C.R."/>
            <person name="Henaut A."/>
            <person name="Hilbert H."/>
            <person name="Holsappel S."/>
            <person name="Hosono S."/>
            <person name="Hullo M.F."/>
            <person name="Itaya M."/>
            <person name="Jones L."/>
            <person name="Joris B."/>
            <person name="Karamata D."/>
            <person name="Kasahara Y."/>
            <person name="Klaerr-Blanchard M."/>
            <person name="Klein C."/>
            <person name="Kobayashi Y."/>
            <person name="Koetter P."/>
            <person name="Koningstein G."/>
            <person name="Krogh S."/>
            <person name="Kumano M."/>
            <person name="Kurita K."/>
            <person name="Lapidus A."/>
            <person name="Lardinois S."/>
            <person name="Lauber J."/>
            <person name="Lazarevic V."/>
            <person name="Lee S.M."/>
            <person name="Levine A."/>
            <person name="Liu H."/>
            <person name="Masuda S."/>
            <person name="Mauel C."/>
            <person name="Medigue C."/>
            <person name="Medina N."/>
            <person name="Mellado R.P."/>
            <person name="Mizuno M."/>
            <person name="Moestl D."/>
            <person name="Nakai S."/>
            <person name="Noback M."/>
            <person name="Noone D."/>
            <person name="O'Reilly M."/>
            <person name="Ogawa K."/>
            <person name="Ogiwara A."/>
            <person name="Oudega B."/>
            <person name="Park S.H."/>
            <person name="Parro V."/>
            <person name="Pohl T.M."/>
            <person name="Portetelle D."/>
            <person name="Porwollik S."/>
            <person name="Prescott A.M."/>
            <person name="Presecan E."/>
            <person name="Pujic P."/>
            <person name="Purnelle B."/>
            <person name="Rapoport G."/>
            <person name="Rey M."/>
            <person name="Reynolds S."/>
            <person name="Rieger M."/>
            <person name="Rivolta C."/>
            <person name="Rocha E."/>
            <person name="Roche B."/>
            <person name="Rose M."/>
            <person name="Sadaie Y."/>
            <person name="Sato T."/>
            <person name="Scanlan E."/>
            <person name="Schleich S."/>
            <person name="Schroeter R."/>
            <person name="Scoffone F."/>
            <person name="Sekiguchi J."/>
            <person name="Sekowska A."/>
            <person name="Seror S.J."/>
            <person name="Serror P."/>
            <person name="Shin B.S."/>
            <person name="Soldo B."/>
            <person name="Sorokin A."/>
            <person name="Tacconi E."/>
            <person name="Takagi T."/>
            <person name="Takahashi H."/>
            <person name="Takemaru K."/>
            <person name="Takeuchi M."/>
            <person name="Tamakoshi A."/>
            <person name="Tanaka T."/>
            <person name="Terpstra P."/>
            <person name="Tognoni A."/>
            <person name="Tosato V."/>
            <person name="Uchiyama S."/>
            <person name="Vandenbol M."/>
            <person name="Vannier F."/>
            <person name="Vassarotti A."/>
            <person name="Viari A."/>
            <person name="Wambutt R."/>
            <person name="Wedler E."/>
            <person name="Wedler H."/>
            <person name="Weitzenegger T."/>
            <person name="Winters P."/>
            <person name="Wipat A."/>
            <person name="Yamamoto H."/>
            <person name="Yamane K."/>
            <person name="Yasumoto K."/>
            <person name="Yata K."/>
            <person name="Yoshida K."/>
            <person name="Yoshikawa H.F."/>
            <person name="Zumstein E."/>
            <person name="Yoshikawa H."/>
            <person name="Danchin A."/>
        </authorList>
    </citation>
    <scope>NUCLEOTIDE SEQUENCE [LARGE SCALE GENOMIC DNA]</scope>
    <source>
        <strain evidence="1 2">168</strain>
    </source>
</reference>
<dbReference type="RefSeq" id="YP_009514011.1">
    <property type="nucleotide sequence ID" value="NC_000964.3"/>
</dbReference>
<accession>A0A2K4Z9N1</accession>